<evidence type="ECO:0000256" key="2">
    <source>
        <dbReference type="ARBA" id="ARBA00043879"/>
    </source>
</evidence>
<protein>
    <recommendedName>
        <fullName evidence="3">Growth hormone-regulated TBC protein 1</fullName>
    </recommendedName>
</protein>
<keyword evidence="1" id="KW-0343">GTPase activation</keyword>
<evidence type="ECO:0000256" key="1">
    <source>
        <dbReference type="ARBA" id="ARBA00022468"/>
    </source>
</evidence>
<evidence type="ECO:0000313" key="5">
    <source>
        <dbReference type="EMBL" id="CAD7410973.1"/>
    </source>
</evidence>
<proteinExistence type="predicted"/>
<evidence type="ECO:0000259" key="4">
    <source>
        <dbReference type="PROSITE" id="PS50086"/>
    </source>
</evidence>
<feature type="domain" description="Rab-GAP TBC" evidence="4">
    <location>
        <begin position="94"/>
        <end position="283"/>
    </location>
</feature>
<dbReference type="InterPro" id="IPR035969">
    <property type="entry name" value="Rab-GAP_TBC_sf"/>
</dbReference>
<comment type="function">
    <text evidence="2">May act as a GTPase-activating protein for Rab family protein(s).</text>
</comment>
<sequence>MCWTVTDSCVSEVPEIVLLIVVVSRKTAGCFCPCSKVDEYGFERPDDFDYETYEDFMSQYLKVLAKRSRKWSHIIGKGKSLKRSLTVKRYVRKGIPGEHRGLVWLTVSGAERLKEETGPDLYLRLLRGPLDQEIIDTVRTDLPRTFPDNIFFNAAADHQLQLYNVLVAYAHDNKEVGYCQGLNYIAGLLLLVTKDEDTSFWLLKVLVERILPQYYTRTMDGVIVDIDVLEEMVRLKVPEVHRHVTAIGLPWAVITTKWFICLFAEVLPIETVLRIWDCLFYEGSKIIFRVCVTLIKRNKDSLLQCDDFSSLAECFKDITRDSLVLQCHNFMQSIFKVPGSLSGNMLSTLRTKLSEQRRKSQRENSR</sequence>
<dbReference type="PANTHER" id="PTHR47219">
    <property type="entry name" value="RAB GTPASE-ACTIVATING PROTEIN 1-LIKE"/>
    <property type="match status" value="1"/>
</dbReference>
<dbReference type="SUPFAM" id="SSF47923">
    <property type="entry name" value="Ypt/Rab-GAP domain of gyp1p"/>
    <property type="match status" value="2"/>
</dbReference>
<dbReference type="PROSITE" id="PS50086">
    <property type="entry name" value="TBC_RABGAP"/>
    <property type="match status" value="1"/>
</dbReference>
<dbReference type="SMART" id="SM00164">
    <property type="entry name" value="TBC"/>
    <property type="match status" value="1"/>
</dbReference>
<dbReference type="FunFam" id="1.10.8.270:FF:000016">
    <property type="entry name" value="TBC1 domain family member 2A"/>
    <property type="match status" value="1"/>
</dbReference>
<dbReference type="Gene3D" id="1.10.10.750">
    <property type="entry name" value="Ypt/Rab-GAP domain of gyp1p, domain 1"/>
    <property type="match status" value="1"/>
</dbReference>
<evidence type="ECO:0000256" key="3">
    <source>
        <dbReference type="ARBA" id="ARBA00070878"/>
    </source>
</evidence>
<accession>A0A7R9DAD2</accession>
<dbReference type="PANTHER" id="PTHR47219:SF10">
    <property type="entry name" value="GROWTH HORMONE-REGULATED TBC PROTEIN 1"/>
    <property type="match status" value="1"/>
</dbReference>
<dbReference type="Gene3D" id="1.10.8.270">
    <property type="entry name" value="putative rabgap domain of human tbc1 domain family member 14 like domains"/>
    <property type="match status" value="1"/>
</dbReference>
<organism evidence="5">
    <name type="scientific">Timema poppense</name>
    <name type="common">Walking stick</name>
    <dbReference type="NCBI Taxonomy" id="170557"/>
    <lineage>
        <taxon>Eukaryota</taxon>
        <taxon>Metazoa</taxon>
        <taxon>Ecdysozoa</taxon>
        <taxon>Arthropoda</taxon>
        <taxon>Hexapoda</taxon>
        <taxon>Insecta</taxon>
        <taxon>Pterygota</taxon>
        <taxon>Neoptera</taxon>
        <taxon>Polyneoptera</taxon>
        <taxon>Phasmatodea</taxon>
        <taxon>Timematodea</taxon>
        <taxon>Timematoidea</taxon>
        <taxon>Timematidae</taxon>
        <taxon>Timema</taxon>
    </lineage>
</organism>
<dbReference type="Gene3D" id="1.10.472.80">
    <property type="entry name" value="Ypt/Rab-GAP domain of gyp1p, domain 3"/>
    <property type="match status" value="1"/>
</dbReference>
<dbReference type="FunFam" id="1.10.472.80:FF:000029">
    <property type="entry name" value="Growth hormone-regulated TBC protein 1"/>
    <property type="match status" value="1"/>
</dbReference>
<dbReference type="GO" id="GO:0031267">
    <property type="term" value="F:small GTPase binding"/>
    <property type="evidence" value="ECO:0007669"/>
    <property type="project" value="TreeGrafter"/>
</dbReference>
<dbReference type="GO" id="GO:0005096">
    <property type="term" value="F:GTPase activator activity"/>
    <property type="evidence" value="ECO:0007669"/>
    <property type="project" value="UniProtKB-KW"/>
</dbReference>
<dbReference type="InterPro" id="IPR050302">
    <property type="entry name" value="Rab_GAP_TBC_domain"/>
</dbReference>
<dbReference type="InterPro" id="IPR000195">
    <property type="entry name" value="Rab-GAP-TBC_dom"/>
</dbReference>
<reference evidence="5" key="1">
    <citation type="submission" date="2020-11" db="EMBL/GenBank/DDBJ databases">
        <authorList>
            <person name="Tran Van P."/>
        </authorList>
    </citation>
    <scope>NUCLEOTIDE SEQUENCE</scope>
</reference>
<dbReference type="Pfam" id="PF00566">
    <property type="entry name" value="RabGAP-TBC"/>
    <property type="match status" value="1"/>
</dbReference>
<dbReference type="AlphaFoldDB" id="A0A7R9DAD2"/>
<name>A0A7R9DAD2_TIMPO</name>
<gene>
    <name evidence="5" type="ORF">TPSB3V08_LOCUS7631</name>
</gene>
<dbReference type="EMBL" id="OD005083">
    <property type="protein sequence ID" value="CAD7410973.1"/>
    <property type="molecule type" value="Genomic_DNA"/>
</dbReference>